<keyword evidence="5" id="KW-0067">ATP-binding</keyword>
<name>A0A0J8RFF4_COCIT</name>
<evidence type="ECO:0000256" key="4">
    <source>
        <dbReference type="ARBA" id="ARBA00022741"/>
    </source>
</evidence>
<dbReference type="InterPro" id="IPR036640">
    <property type="entry name" value="ABC1_TM_sf"/>
</dbReference>
<feature type="compositionally biased region" description="Basic residues" evidence="8">
    <location>
        <begin position="365"/>
        <end position="377"/>
    </location>
</feature>
<dbReference type="VEuPathDB" id="FungiDB:CIHG_01123"/>
<dbReference type="PROSITE" id="PS50929">
    <property type="entry name" value="ABC_TM1F"/>
    <property type="match status" value="1"/>
</dbReference>
<dbReference type="InterPro" id="IPR050173">
    <property type="entry name" value="ABC_transporter_C-like"/>
</dbReference>
<feature type="domain" description="ABC transmembrane type-1" evidence="10">
    <location>
        <begin position="266"/>
        <end position="346"/>
    </location>
</feature>
<dbReference type="AlphaFoldDB" id="A0A0J8RFF4"/>
<dbReference type="EMBL" id="DS016982">
    <property type="protein sequence ID" value="KMU83341.1"/>
    <property type="molecule type" value="Genomic_DNA"/>
</dbReference>
<evidence type="ECO:0000256" key="9">
    <source>
        <dbReference type="SAM" id="Phobius"/>
    </source>
</evidence>
<sequence length="430" mass="48647">MLQECDGPIWVVDDITRCFQEKYLNLIFPLASCTISLLFIAIRFLRDRLSARKIKHYRPIPTDVPTRNGMVREELADAEDDEESDLMLHKAMSRTTDAALDLDAPRGKLLLIIIEILAVAGQVAVNACAISNLKEPIIPSVARLSAWIYIFLLVATRLILSLHERPSVTNLWNHTAALYGPSMAFHSLHFSLDQFASLLSLMSFSWMDSLIWQGYKKAMEMPDVWNLRPSYQAAAVIMDFRRTRTASKLAWSLFRYFDRTLLIQGIWTIFAGLFTFLPTWLLKLILEYVEDPSSVPRNAAWFYVMLMFFCGIIQAVGDGQALWLGRKLSVKFRAIIIGELYAKALRRKAGASLPAPVDGEEGNSKKKSKVSKKKKNKKVDDDDEVELFGDEKSEYPANIGKIINLMAIDSFKCTGSDYCCNIPALQASRL</sequence>
<dbReference type="PANTHER" id="PTHR24223:SF353">
    <property type="entry name" value="ABC TRANSPORTER ATP-BINDING PROTEIN_PERMEASE VMR1-RELATED"/>
    <property type="match status" value="1"/>
</dbReference>
<dbReference type="STRING" id="396776.A0A0J8RFF4"/>
<dbReference type="InterPro" id="IPR011527">
    <property type="entry name" value="ABC1_TM_dom"/>
</dbReference>
<evidence type="ECO:0000256" key="6">
    <source>
        <dbReference type="ARBA" id="ARBA00022989"/>
    </source>
</evidence>
<keyword evidence="4" id="KW-0547">Nucleotide-binding</keyword>
<evidence type="ECO:0000256" key="8">
    <source>
        <dbReference type="SAM" id="MobiDB-lite"/>
    </source>
</evidence>
<feature type="transmembrane region" description="Helical" evidence="9">
    <location>
        <begin position="109"/>
        <end position="132"/>
    </location>
</feature>
<keyword evidence="1" id="KW-0813">Transport</keyword>
<gene>
    <name evidence="11" type="ORF">CIHG_01123</name>
</gene>
<evidence type="ECO:0000256" key="2">
    <source>
        <dbReference type="ARBA" id="ARBA00022692"/>
    </source>
</evidence>
<evidence type="ECO:0000256" key="5">
    <source>
        <dbReference type="ARBA" id="ARBA00022840"/>
    </source>
</evidence>
<feature type="transmembrane region" description="Helical" evidence="9">
    <location>
        <begin position="301"/>
        <end position="324"/>
    </location>
</feature>
<feature type="region of interest" description="Disordered" evidence="8">
    <location>
        <begin position="353"/>
        <end position="377"/>
    </location>
</feature>
<protein>
    <submittedName>
        <fullName evidence="11">ATP-dependent bile acid permease</fullName>
    </submittedName>
</protein>
<feature type="transmembrane region" description="Helical" evidence="9">
    <location>
        <begin position="261"/>
        <end position="281"/>
    </location>
</feature>
<feature type="transmembrane region" description="Helical" evidence="9">
    <location>
        <begin position="144"/>
        <end position="160"/>
    </location>
</feature>
<keyword evidence="2 9" id="KW-0812">Transmembrane</keyword>
<keyword evidence="3" id="KW-0677">Repeat</keyword>
<keyword evidence="6 9" id="KW-1133">Transmembrane helix</keyword>
<organism evidence="11 12">
    <name type="scientific">Coccidioides immitis H538.4</name>
    <dbReference type="NCBI Taxonomy" id="396776"/>
    <lineage>
        <taxon>Eukaryota</taxon>
        <taxon>Fungi</taxon>
        <taxon>Dikarya</taxon>
        <taxon>Ascomycota</taxon>
        <taxon>Pezizomycotina</taxon>
        <taxon>Eurotiomycetes</taxon>
        <taxon>Eurotiomycetidae</taxon>
        <taxon>Onygenales</taxon>
        <taxon>Onygenaceae</taxon>
        <taxon>Coccidioides</taxon>
    </lineage>
</organism>
<evidence type="ECO:0000256" key="1">
    <source>
        <dbReference type="ARBA" id="ARBA00022448"/>
    </source>
</evidence>
<dbReference type="Proteomes" id="UP000054563">
    <property type="component" value="Unassembled WGS sequence"/>
</dbReference>
<feature type="transmembrane region" description="Helical" evidence="9">
    <location>
        <begin position="26"/>
        <end position="45"/>
    </location>
</feature>
<proteinExistence type="predicted"/>
<evidence type="ECO:0000256" key="7">
    <source>
        <dbReference type="ARBA" id="ARBA00023136"/>
    </source>
</evidence>
<keyword evidence="7 9" id="KW-0472">Membrane</keyword>
<evidence type="ECO:0000313" key="11">
    <source>
        <dbReference type="EMBL" id="KMU83341.1"/>
    </source>
</evidence>
<dbReference type="GO" id="GO:0005524">
    <property type="term" value="F:ATP binding"/>
    <property type="evidence" value="ECO:0007669"/>
    <property type="project" value="UniProtKB-KW"/>
</dbReference>
<dbReference type="GO" id="GO:0000329">
    <property type="term" value="C:fungal-type vacuole membrane"/>
    <property type="evidence" value="ECO:0007669"/>
    <property type="project" value="TreeGrafter"/>
</dbReference>
<dbReference type="Gene3D" id="1.20.1560.10">
    <property type="entry name" value="ABC transporter type 1, transmembrane domain"/>
    <property type="match status" value="1"/>
</dbReference>
<evidence type="ECO:0000313" key="12">
    <source>
        <dbReference type="Proteomes" id="UP000054563"/>
    </source>
</evidence>
<dbReference type="SUPFAM" id="SSF90123">
    <property type="entry name" value="ABC transporter transmembrane region"/>
    <property type="match status" value="1"/>
</dbReference>
<evidence type="ECO:0000256" key="3">
    <source>
        <dbReference type="ARBA" id="ARBA00022737"/>
    </source>
</evidence>
<reference evidence="12" key="1">
    <citation type="journal article" date="2010" name="Genome Res.">
        <title>Population genomic sequencing of Coccidioides fungi reveals recent hybridization and transposon control.</title>
        <authorList>
            <person name="Neafsey D.E."/>
            <person name="Barker B.M."/>
            <person name="Sharpton T.J."/>
            <person name="Stajich J.E."/>
            <person name="Park D.J."/>
            <person name="Whiston E."/>
            <person name="Hung C.-Y."/>
            <person name="McMahan C."/>
            <person name="White J."/>
            <person name="Sykes S."/>
            <person name="Heiman D."/>
            <person name="Young S."/>
            <person name="Zeng Q."/>
            <person name="Abouelleil A."/>
            <person name="Aftuck L."/>
            <person name="Bessette D."/>
            <person name="Brown A."/>
            <person name="FitzGerald M."/>
            <person name="Lui A."/>
            <person name="Macdonald J.P."/>
            <person name="Priest M."/>
            <person name="Orbach M.J."/>
            <person name="Galgiani J.N."/>
            <person name="Kirkland T.N."/>
            <person name="Cole G.T."/>
            <person name="Birren B.W."/>
            <person name="Henn M.R."/>
            <person name="Taylor J.W."/>
            <person name="Rounsley S.D."/>
        </authorList>
    </citation>
    <scope>NUCLEOTIDE SEQUENCE [LARGE SCALE GENOMIC DNA]</scope>
    <source>
        <strain evidence="12">H538.4</strain>
    </source>
</reference>
<dbReference type="PANTHER" id="PTHR24223">
    <property type="entry name" value="ATP-BINDING CASSETTE SUB-FAMILY C"/>
    <property type="match status" value="1"/>
</dbReference>
<accession>A0A0J8RFF4</accession>
<evidence type="ECO:0000259" key="10">
    <source>
        <dbReference type="PROSITE" id="PS50929"/>
    </source>
</evidence>
<dbReference type="GO" id="GO:0140359">
    <property type="term" value="F:ABC-type transporter activity"/>
    <property type="evidence" value="ECO:0007669"/>
    <property type="project" value="InterPro"/>
</dbReference>